<comment type="caution">
    <text evidence="1">The sequence shown here is derived from an EMBL/GenBank/DDBJ whole genome shotgun (WGS) entry which is preliminary data.</text>
</comment>
<organism evidence="1 2">
    <name type="scientific">Hibiscus syriacus</name>
    <name type="common">Rose of Sharon</name>
    <dbReference type="NCBI Taxonomy" id="106335"/>
    <lineage>
        <taxon>Eukaryota</taxon>
        <taxon>Viridiplantae</taxon>
        <taxon>Streptophyta</taxon>
        <taxon>Embryophyta</taxon>
        <taxon>Tracheophyta</taxon>
        <taxon>Spermatophyta</taxon>
        <taxon>Magnoliopsida</taxon>
        <taxon>eudicotyledons</taxon>
        <taxon>Gunneridae</taxon>
        <taxon>Pentapetalae</taxon>
        <taxon>rosids</taxon>
        <taxon>malvids</taxon>
        <taxon>Malvales</taxon>
        <taxon>Malvaceae</taxon>
        <taxon>Malvoideae</taxon>
        <taxon>Hibiscus</taxon>
    </lineage>
</organism>
<keyword evidence="2" id="KW-1185">Reference proteome</keyword>
<reference evidence="1" key="1">
    <citation type="submission" date="2019-09" db="EMBL/GenBank/DDBJ databases">
        <title>Draft genome information of white flower Hibiscus syriacus.</title>
        <authorList>
            <person name="Kim Y.-M."/>
        </authorList>
    </citation>
    <scope>NUCLEOTIDE SEQUENCE [LARGE SCALE GENOMIC DNA]</scope>
    <source>
        <strain evidence="1">YM2019G1</strain>
    </source>
</reference>
<dbReference type="Proteomes" id="UP000436088">
    <property type="component" value="Unassembled WGS sequence"/>
</dbReference>
<gene>
    <name evidence="1" type="ORF">F3Y22_tig00113337pilonHSYRG00063</name>
</gene>
<sequence length="308" mass="33374">MIQNDAAGLQRNSGNVNVMVRVGCNDELDEPPTGAIDLIGSFNNQPRGTFALSHLSDHEPPTGAIDLIGSFNNQPRGTFALSHLSDRADVLEFYPHLYKNSKSLQSIFPTLADNQAAMKEGDSKPGKHMECNNDTFQPHAVIRKDSRENLPTLVAGQSKLKMPSTQLGLIPVPGVTMHDMDVACKNIIPQVDYGKTEQGYHQKNDEATSCSIHQTVQEQNKRELVGELRCTSPIADQSACSSLCNGTGNDENSSAHGGVSSRSDASAIAFAAAVYKVTTTESFNDINFFSHDGSKGMYILHSSHEKLL</sequence>
<evidence type="ECO:0000313" key="1">
    <source>
        <dbReference type="EMBL" id="KAE8662437.1"/>
    </source>
</evidence>
<protein>
    <submittedName>
        <fullName evidence="1">Uncharacterized protein</fullName>
    </submittedName>
</protein>
<name>A0A6A2XZQ1_HIBSY</name>
<dbReference type="EMBL" id="VEPZ02001705">
    <property type="protein sequence ID" value="KAE8662437.1"/>
    <property type="molecule type" value="Genomic_DNA"/>
</dbReference>
<dbReference type="AlphaFoldDB" id="A0A6A2XZQ1"/>
<evidence type="ECO:0000313" key="2">
    <source>
        <dbReference type="Proteomes" id="UP000436088"/>
    </source>
</evidence>
<proteinExistence type="predicted"/>
<accession>A0A6A2XZQ1</accession>